<accession>A0A3B0T897</accession>
<evidence type="ECO:0008006" key="2">
    <source>
        <dbReference type="Google" id="ProtNLM"/>
    </source>
</evidence>
<sequence length="215" mass="23694">MPAKGPVDLAALDAAVRLELDAKNAARELALRNCRQIIRGSANAIRALHRDEPEVAEGLLVSVRRLIAEAEAPLRDHRDIYHAGFFYDAVKEYAEAELTRALLTGVELPLPADLGLDAVPYLKGLGEAVGEQRRRLLDQLRKGHLDAAEATFADMEAVHDILTSLDYPDGMTSGLRRTTDVARALIERSRADLTTTIVQERLRAELEQRSVEQPG</sequence>
<dbReference type="InterPro" id="IPR036081">
    <property type="entry name" value="Translin_sf"/>
</dbReference>
<dbReference type="EMBL" id="UOEK01000609">
    <property type="protein sequence ID" value="VAW09567.1"/>
    <property type="molecule type" value="Genomic_DNA"/>
</dbReference>
<gene>
    <name evidence="1" type="ORF">MNBD_ACTINO02-425</name>
</gene>
<dbReference type="SUPFAM" id="SSF74784">
    <property type="entry name" value="Translin"/>
    <property type="match status" value="1"/>
</dbReference>
<name>A0A3B0T897_9ZZZZ</name>
<dbReference type="AlphaFoldDB" id="A0A3B0T897"/>
<protein>
    <recommendedName>
        <fullName evidence="2">Translin family protein</fullName>
    </recommendedName>
</protein>
<reference evidence="1" key="1">
    <citation type="submission" date="2018-06" db="EMBL/GenBank/DDBJ databases">
        <authorList>
            <person name="Zhirakovskaya E."/>
        </authorList>
    </citation>
    <scope>NUCLEOTIDE SEQUENCE</scope>
</reference>
<evidence type="ECO:0000313" key="1">
    <source>
        <dbReference type="EMBL" id="VAW09567.1"/>
    </source>
</evidence>
<dbReference type="GO" id="GO:0043565">
    <property type="term" value="F:sequence-specific DNA binding"/>
    <property type="evidence" value="ECO:0007669"/>
    <property type="project" value="InterPro"/>
</dbReference>
<dbReference type="CDD" id="cd14820">
    <property type="entry name" value="TRAX"/>
    <property type="match status" value="1"/>
</dbReference>
<organism evidence="1">
    <name type="scientific">hydrothermal vent metagenome</name>
    <dbReference type="NCBI Taxonomy" id="652676"/>
    <lineage>
        <taxon>unclassified sequences</taxon>
        <taxon>metagenomes</taxon>
        <taxon>ecological metagenomes</taxon>
    </lineage>
</organism>
<proteinExistence type="predicted"/>
<dbReference type="Gene3D" id="1.20.58.2140">
    <property type="match status" value="1"/>
</dbReference>